<keyword evidence="5 8" id="KW-0863">Zinc-finger</keyword>
<dbReference type="GO" id="GO:0061630">
    <property type="term" value="F:ubiquitin protein ligase activity"/>
    <property type="evidence" value="ECO:0000318"/>
    <property type="project" value="GO_Central"/>
</dbReference>
<dbReference type="InterPro" id="IPR013083">
    <property type="entry name" value="Znf_RING/FYVE/PHD"/>
</dbReference>
<evidence type="ECO:0000313" key="12">
    <source>
        <dbReference type="Proteomes" id="UP000026915"/>
    </source>
</evidence>
<comment type="catalytic activity">
    <reaction evidence="1">
        <text>S-ubiquitinyl-[E2 ubiquitin-conjugating enzyme]-L-cysteine + [acceptor protein]-L-lysine = [E2 ubiquitin-conjugating enzyme]-L-cysteine + N(6)-ubiquitinyl-[acceptor protein]-L-lysine.</text>
        <dbReference type="EC" id="2.3.2.27"/>
    </reaction>
</comment>
<dbReference type="EMBL" id="CM001883">
    <property type="protein sequence ID" value="EOY07793.1"/>
    <property type="molecule type" value="Genomic_DNA"/>
</dbReference>
<keyword evidence="4" id="KW-0479">Metal-binding</keyword>
<dbReference type="STRING" id="3641.A0A061ET19"/>
<evidence type="ECO:0000313" key="11">
    <source>
        <dbReference type="EMBL" id="EOY07793.1"/>
    </source>
</evidence>
<dbReference type="Gramene" id="Tc05v2_t005010.3">
    <property type="protein sequence ID" value="Tc05v2_p005010.3"/>
    <property type="gene ID" value="Tc05v2_g005010"/>
</dbReference>
<gene>
    <name evidence="11" type="ORF">TCM_022121</name>
</gene>
<evidence type="ECO:0000256" key="3">
    <source>
        <dbReference type="ARBA" id="ARBA00022679"/>
    </source>
</evidence>
<dbReference type="GO" id="GO:0008270">
    <property type="term" value="F:zinc ion binding"/>
    <property type="evidence" value="ECO:0007669"/>
    <property type="project" value="UniProtKB-KW"/>
</dbReference>
<dbReference type="PANTHER" id="PTHR22937:SF174">
    <property type="entry name" value="RING-TYPE E3 UBIQUITIN TRANSFERASE"/>
    <property type="match status" value="1"/>
</dbReference>
<keyword evidence="12" id="KW-1185">Reference proteome</keyword>
<evidence type="ECO:0000256" key="6">
    <source>
        <dbReference type="ARBA" id="ARBA00022786"/>
    </source>
</evidence>
<dbReference type="OMA" id="HFSSHWN"/>
<dbReference type="Gramene" id="Tc05v2_t005010.2">
    <property type="protein sequence ID" value="Tc05v2_p005010.2"/>
    <property type="gene ID" value="Tc05v2_g005010"/>
</dbReference>
<reference evidence="11 12" key="1">
    <citation type="journal article" date="2013" name="Genome Biol.">
        <title>The genome sequence of the most widely cultivated cacao type and its use to identify candidate genes regulating pod color.</title>
        <authorList>
            <person name="Motamayor J.C."/>
            <person name="Mockaitis K."/>
            <person name="Schmutz J."/>
            <person name="Haiminen N."/>
            <person name="Iii D.L."/>
            <person name="Cornejo O."/>
            <person name="Findley S.D."/>
            <person name="Zheng P."/>
            <person name="Utro F."/>
            <person name="Royaert S."/>
            <person name="Saski C."/>
            <person name="Jenkins J."/>
            <person name="Podicheti R."/>
            <person name="Zhao M."/>
            <person name="Scheffler B.E."/>
            <person name="Stack J.C."/>
            <person name="Feltus F.A."/>
            <person name="Mustiga G.M."/>
            <person name="Amores F."/>
            <person name="Phillips W."/>
            <person name="Marelli J.P."/>
            <person name="May G.D."/>
            <person name="Shapiro H."/>
            <person name="Ma J."/>
            <person name="Bustamante C.D."/>
            <person name="Schnell R.J."/>
            <person name="Main D."/>
            <person name="Gilbert D."/>
            <person name="Parida L."/>
            <person name="Kuhn D.N."/>
        </authorList>
    </citation>
    <scope>NUCLEOTIDE SEQUENCE [LARGE SCALE GENOMIC DNA]</scope>
    <source>
        <strain evidence="12">cv. Matina 1-6</strain>
    </source>
</reference>
<dbReference type="Gramene" id="Tc05v2_t005010.4">
    <property type="protein sequence ID" value="Tc05v2_p005010.4"/>
    <property type="gene ID" value="Tc05v2_g005010"/>
</dbReference>
<dbReference type="Gramene" id="Tc05v2_t005010.1">
    <property type="protein sequence ID" value="Tc05v2_p005010.1"/>
    <property type="gene ID" value="Tc05v2_g005010"/>
</dbReference>
<dbReference type="EC" id="2.3.2.27" evidence="2"/>
<evidence type="ECO:0000256" key="1">
    <source>
        <dbReference type="ARBA" id="ARBA00000900"/>
    </source>
</evidence>
<dbReference type="FunFam" id="3.30.40.10:FF:000538">
    <property type="entry name" value="E3 ubiquitin-protein ligase MBR2 isoform A"/>
    <property type="match status" value="1"/>
</dbReference>
<dbReference type="Proteomes" id="UP000026915">
    <property type="component" value="Chromosome 5"/>
</dbReference>
<dbReference type="KEGG" id="tcc:18597926"/>
<proteinExistence type="predicted"/>
<evidence type="ECO:0000256" key="9">
    <source>
        <dbReference type="SAM" id="MobiDB-lite"/>
    </source>
</evidence>
<keyword evidence="6" id="KW-0833">Ubl conjugation pathway</keyword>
<dbReference type="Gene3D" id="3.30.40.10">
    <property type="entry name" value="Zinc/RING finger domain, C3HC4 (zinc finger)"/>
    <property type="match status" value="1"/>
</dbReference>
<dbReference type="Gramene" id="EOY07793">
    <property type="protein sequence ID" value="EOY07793"/>
    <property type="gene ID" value="TCM_022121"/>
</dbReference>
<name>A0A061ET19_THECC</name>
<dbReference type="InterPro" id="IPR001841">
    <property type="entry name" value="Znf_RING"/>
</dbReference>
<keyword evidence="7" id="KW-0862">Zinc</keyword>
<accession>A0A061ET19</accession>
<dbReference type="SMART" id="SM00184">
    <property type="entry name" value="RING"/>
    <property type="match status" value="1"/>
</dbReference>
<evidence type="ECO:0000256" key="7">
    <source>
        <dbReference type="ARBA" id="ARBA00022833"/>
    </source>
</evidence>
<dbReference type="Gramene" id="Tc05v2_t005010.5">
    <property type="protein sequence ID" value="Tc05v2_p005010.5"/>
    <property type="gene ID" value="Tc05v2_g005010"/>
</dbReference>
<dbReference type="InterPro" id="IPR045191">
    <property type="entry name" value="MBR1/2-like"/>
</dbReference>
<dbReference type="eggNOG" id="KOG0800">
    <property type="taxonomic scope" value="Eukaryota"/>
</dbReference>
<dbReference type="Gramene" id="Tc05v2_t005010.7">
    <property type="protein sequence ID" value="Tc05v2_p005010.7"/>
    <property type="gene ID" value="Tc05v2_g005010"/>
</dbReference>
<dbReference type="EMBL" id="CM001883">
    <property type="protein sequence ID" value="EOY07794.1"/>
    <property type="molecule type" value="Genomic_DNA"/>
</dbReference>
<keyword evidence="3" id="KW-0808">Transferase</keyword>
<dbReference type="PANTHER" id="PTHR22937">
    <property type="entry name" value="E3 UBIQUITIN-PROTEIN LIGASE RNF165"/>
    <property type="match status" value="1"/>
</dbReference>
<dbReference type="Gramene" id="Tc05v2_t005010.6">
    <property type="protein sequence ID" value="Tc05v2_p005010.6"/>
    <property type="gene ID" value="Tc05v2_g005010"/>
</dbReference>
<evidence type="ECO:0000259" key="10">
    <source>
        <dbReference type="PROSITE" id="PS50089"/>
    </source>
</evidence>
<evidence type="ECO:0000256" key="5">
    <source>
        <dbReference type="ARBA" id="ARBA00022771"/>
    </source>
</evidence>
<dbReference type="CDD" id="cd16469">
    <property type="entry name" value="RING-H2_RNF24-like"/>
    <property type="match status" value="1"/>
</dbReference>
<sequence length="552" mass="60972">MGHRHLFGTSQMFEGEHEQSWNHMHTEQPYVNLVRASTTEHGSFFCPVENMTVEGVHFSSHWNPVPRSSGYATSSHNVEAPHYQPDTSGPSHDVFLHPSPPVAFSAAPENYMHHASSSNHDRQTFHGIEGGFVDLTMGGVRGPHKRKSPGVPSVCERGGSSRYVGAGSSSDLPLSSDFWQEKPNIETQHMHWDHVAMPSSYRGNGLSIRGEGSMRNVRSRPALDLESNLVRTHLSSNPSHTAYSTSHPVDHSSSVDLSGQSSNALSREWEWGHLRISPSHGRNQASDSSVFNHETNQFLGGSSATTASAEVGGLQHDFISGRNPVLPQSFNGNSAQSVRGVRTNYSQRSSPTFRASSSSVRLGHVAPSEEGMQVSAETYSSRHPRPLSAIAWRNNERNGRSRISNDRYRSLADDAAFHDRFSSEGFMIVDRSAFYGSRNMLDQHRDMRLDIDNMTYEELLALGERIGNVSTGLSEDLISKCLTESIYCSSGQFQDESSCVICLEEYKDMDEVGALNTCGHDYHVPCIKKWLSMKNTCPICKASALADDAKEK</sequence>
<feature type="region of interest" description="Disordered" evidence="9">
    <location>
        <begin position="235"/>
        <end position="259"/>
    </location>
</feature>
<dbReference type="OrthoDB" id="8062037at2759"/>
<dbReference type="Pfam" id="PF13639">
    <property type="entry name" value="zf-RING_2"/>
    <property type="match status" value="1"/>
</dbReference>
<evidence type="ECO:0000256" key="4">
    <source>
        <dbReference type="ARBA" id="ARBA00022723"/>
    </source>
</evidence>
<organism evidence="11 12">
    <name type="scientific">Theobroma cacao</name>
    <name type="common">Cacao</name>
    <name type="synonym">Cocoa</name>
    <dbReference type="NCBI Taxonomy" id="3641"/>
    <lineage>
        <taxon>Eukaryota</taxon>
        <taxon>Viridiplantae</taxon>
        <taxon>Streptophyta</taxon>
        <taxon>Embryophyta</taxon>
        <taxon>Tracheophyta</taxon>
        <taxon>Spermatophyta</taxon>
        <taxon>Magnoliopsida</taxon>
        <taxon>eudicotyledons</taxon>
        <taxon>Gunneridae</taxon>
        <taxon>Pentapetalae</taxon>
        <taxon>rosids</taxon>
        <taxon>malvids</taxon>
        <taxon>Malvales</taxon>
        <taxon>Malvaceae</taxon>
        <taxon>Byttnerioideae</taxon>
        <taxon>Theobroma</taxon>
    </lineage>
</organism>
<dbReference type="AlphaFoldDB" id="A0A061ET19"/>
<dbReference type="HOGENOM" id="CLU_036557_0_0_1"/>
<feature type="domain" description="RING-type" evidence="10">
    <location>
        <begin position="499"/>
        <end position="541"/>
    </location>
</feature>
<protein>
    <recommendedName>
        <fullName evidence="2">RING-type E3 ubiquitin transferase</fullName>
        <ecNumber evidence="2">2.3.2.27</ecNumber>
    </recommendedName>
</protein>
<dbReference type="Gramene" id="EOY07794">
    <property type="protein sequence ID" value="EOY07794"/>
    <property type="gene ID" value="TCM_022121"/>
</dbReference>
<dbReference type="SUPFAM" id="SSF57850">
    <property type="entry name" value="RING/U-box"/>
    <property type="match status" value="1"/>
</dbReference>
<dbReference type="PROSITE" id="PS50089">
    <property type="entry name" value="ZF_RING_2"/>
    <property type="match status" value="1"/>
</dbReference>
<evidence type="ECO:0000256" key="2">
    <source>
        <dbReference type="ARBA" id="ARBA00012483"/>
    </source>
</evidence>
<evidence type="ECO:0000256" key="8">
    <source>
        <dbReference type="PROSITE-ProRule" id="PRU00175"/>
    </source>
</evidence>